<dbReference type="GO" id="GO:0000118">
    <property type="term" value="C:histone deacetylase complex"/>
    <property type="evidence" value="ECO:0007669"/>
    <property type="project" value="TreeGrafter"/>
</dbReference>
<gene>
    <name evidence="13 15" type="ORF">LOAG_16399</name>
</gene>
<dbReference type="STRING" id="7209.A0A1I7VNL7"/>
<evidence type="ECO:0000256" key="9">
    <source>
        <dbReference type="ARBA" id="ARBA00023242"/>
    </source>
</evidence>
<feature type="region of interest" description="Disordered" evidence="11">
    <location>
        <begin position="79"/>
        <end position="112"/>
    </location>
</feature>
<dbReference type="Proteomes" id="UP000095285">
    <property type="component" value="Unassembled WGS sequence"/>
</dbReference>
<evidence type="ECO:0000256" key="4">
    <source>
        <dbReference type="ARBA" id="ARBA00022491"/>
    </source>
</evidence>
<feature type="region of interest" description="Disordered" evidence="11">
    <location>
        <begin position="264"/>
        <end position="285"/>
    </location>
</feature>
<sequence length="834" mass="90734">MENQQQSYTTATVEGPSTAPLGITADIVDEERLAVLQRIYQQKQVELLSQYQQAQTNLAMQHFTYFQALQTSQQQKQQQQSLQDTKASEQASSLNAVDISEDCDTQASPSAKDCAELRNKRSYSGSGQTISQLTKERLKTMITSKMNRIRSESSSVSQATTSAVWTSATSSTANSASWSSCMEGQTSQQLHTGSVQTPIALSSLHFEPYYIPSTMHAIHGTLQASDYQLRKVSSEPNLKMRIRAKLLNKSAGPLQSQSSAFAFTQRTSQSDTPMDTDFGGSTSSADSPTTLLATSPHLMIPSPSLPNLASPAQIPMDMSALLAQAMYSPFFSMPSLIASNTLQPSFSMVDSGLDSSSTSSEGAARNLMKFDTRNQNTLLSVGGYPSLLKQQLRDLVLRRKSLVREEPEDEAALGAQLLLRLQSGSVLSTQLKTGLVYDPAMARHQCFCGNNRNHVEHGERVQSIWSRLQERGLVEKCERVFARKAPLEMLRTVHAPTYVTFFAVSPTACLKMEPSQLPVKSFVQLSCGGIGVDSDTYFNDASTQLAARIAVGSLAELALQVAESRLRNGFACIRPPGHHAEYNQAMGFCFLNNVAIAVKYLQQRCAEQCSRIAIIDWDVHHGNGTQICFEADPSVLYLSLHRHDNGNFFPGTGAVTEVGVGSGKGYTVNIPFSGEMMDDADYLAAWRVIVAPILNEFKPTFIIVSAGFDAACGHSQALGGYNLSPQLFGYFTRQLMNYAGGRVVLALEGGYNLDTISDSAEECVKALCGGSPETTGKLSDKALNAFPKQSAQETIQKVIAIHKKHWPSLTAVQGIGSSELQWQAVAQKFASLSV</sequence>
<reference evidence="15" key="2">
    <citation type="submission" date="2016-11" db="UniProtKB">
        <authorList>
            <consortium name="WormBaseParasite"/>
        </authorList>
    </citation>
    <scope>IDENTIFICATION</scope>
</reference>
<accession>A0A1S0UP84</accession>
<feature type="domain" description="Histone deacetylase" evidence="12">
    <location>
        <begin position="454"/>
        <end position="767"/>
    </location>
</feature>
<dbReference type="PRINTS" id="PR01270">
    <property type="entry name" value="HDASUPER"/>
</dbReference>
<evidence type="ECO:0000256" key="3">
    <source>
        <dbReference type="ARBA" id="ARBA00012111"/>
    </source>
</evidence>
<dbReference type="GeneID" id="9950340"/>
<keyword evidence="6" id="KW-0156">Chromatin regulator</keyword>
<comment type="catalytic activity">
    <reaction evidence="10">
        <text>N(6)-acetyl-L-lysyl-[histone] + H2O = L-lysyl-[histone] + acetate</text>
        <dbReference type="Rhea" id="RHEA:58196"/>
        <dbReference type="Rhea" id="RHEA-COMP:9845"/>
        <dbReference type="Rhea" id="RHEA-COMP:11338"/>
        <dbReference type="ChEBI" id="CHEBI:15377"/>
        <dbReference type="ChEBI" id="CHEBI:29969"/>
        <dbReference type="ChEBI" id="CHEBI:30089"/>
        <dbReference type="ChEBI" id="CHEBI:61930"/>
        <dbReference type="EC" id="3.5.1.98"/>
    </reaction>
</comment>
<evidence type="ECO:0000256" key="6">
    <source>
        <dbReference type="ARBA" id="ARBA00022853"/>
    </source>
</evidence>
<dbReference type="GO" id="GO:0007168">
    <property type="term" value="P:receptor guanylyl cyclase signaling pathway"/>
    <property type="evidence" value="ECO:0007669"/>
    <property type="project" value="EnsemblMetazoa"/>
</dbReference>
<dbReference type="GO" id="GO:0000122">
    <property type="term" value="P:negative regulation of transcription by RNA polymerase II"/>
    <property type="evidence" value="ECO:0007669"/>
    <property type="project" value="EnsemblMetazoa"/>
</dbReference>
<organism evidence="14 15">
    <name type="scientific">Loa loa</name>
    <name type="common">Eye worm</name>
    <name type="synonym">Filaria loa</name>
    <dbReference type="NCBI Taxonomy" id="7209"/>
    <lineage>
        <taxon>Eukaryota</taxon>
        <taxon>Metazoa</taxon>
        <taxon>Ecdysozoa</taxon>
        <taxon>Nematoda</taxon>
        <taxon>Chromadorea</taxon>
        <taxon>Rhabditida</taxon>
        <taxon>Spirurina</taxon>
        <taxon>Spiruromorpha</taxon>
        <taxon>Filarioidea</taxon>
        <taxon>Onchocercidae</taxon>
        <taxon>Loa</taxon>
    </lineage>
</organism>
<dbReference type="InterPro" id="IPR023696">
    <property type="entry name" value="Ureohydrolase_dom_sf"/>
</dbReference>
<keyword evidence="7" id="KW-0805">Transcription regulation</keyword>
<dbReference type="FunCoup" id="A0A1I7VNL7">
    <property type="interactions" value="16"/>
</dbReference>
<dbReference type="CTD" id="9950340"/>
<dbReference type="WBParaSite" id="EN70_4564">
    <property type="protein sequence ID" value="EN70_4564"/>
    <property type="gene ID" value="EN70_4564"/>
</dbReference>
<keyword evidence="14" id="KW-1185">Reference proteome</keyword>
<evidence type="ECO:0000256" key="7">
    <source>
        <dbReference type="ARBA" id="ARBA00023015"/>
    </source>
</evidence>
<dbReference type="OMA" id="QKVIAIH"/>
<dbReference type="EMBL" id="JH712067">
    <property type="protein sequence ID" value="EJD76727.1"/>
    <property type="molecule type" value="Genomic_DNA"/>
</dbReference>
<proteinExistence type="inferred from homology"/>
<dbReference type="GO" id="GO:0045664">
    <property type="term" value="P:regulation of neuron differentiation"/>
    <property type="evidence" value="ECO:0007669"/>
    <property type="project" value="EnsemblMetazoa"/>
</dbReference>
<dbReference type="OrthoDB" id="5232919at2759"/>
<name>A0A1I7VNL7_LOALO</name>
<keyword evidence="5" id="KW-0378">Hydrolase</keyword>
<dbReference type="eggNOG" id="KOG1343">
    <property type="taxonomic scope" value="Eukaryota"/>
</dbReference>
<evidence type="ECO:0000313" key="15">
    <source>
        <dbReference type="WBParaSite" id="EN70_4564"/>
    </source>
</evidence>
<dbReference type="AlphaFoldDB" id="A0A1I7VNL7"/>
<dbReference type="GO" id="GO:0141221">
    <property type="term" value="F:histone deacetylase activity, hydrolytic mechanism"/>
    <property type="evidence" value="ECO:0007669"/>
    <property type="project" value="UniProtKB-EC"/>
</dbReference>
<evidence type="ECO:0000313" key="14">
    <source>
        <dbReference type="Proteomes" id="UP000095285"/>
    </source>
</evidence>
<dbReference type="KEGG" id="loa:LOAG_16399"/>
<dbReference type="PANTHER" id="PTHR10625:SF5">
    <property type="entry name" value="HISTONE DEACETYLASE"/>
    <property type="match status" value="1"/>
</dbReference>
<dbReference type="InterPro" id="IPR000286">
    <property type="entry name" value="HDACs"/>
</dbReference>
<feature type="compositionally biased region" description="Polar residues" evidence="11">
    <location>
        <begin position="1"/>
        <end position="12"/>
    </location>
</feature>
<protein>
    <recommendedName>
        <fullName evidence="3">histone deacetylase</fullName>
        <ecNumber evidence="3">3.5.1.98</ecNumber>
    </recommendedName>
</protein>
<dbReference type="GO" id="GO:0061629">
    <property type="term" value="F:RNA polymerase II-specific DNA-binding transcription factor binding"/>
    <property type="evidence" value="ECO:0007669"/>
    <property type="project" value="EnsemblMetazoa"/>
</dbReference>
<comment type="similarity">
    <text evidence="2">Belongs to the histone deacetylase family. HD type 2 subfamily.</text>
</comment>
<dbReference type="Gene3D" id="3.40.800.20">
    <property type="entry name" value="Histone deacetylase domain"/>
    <property type="match status" value="1"/>
</dbReference>
<evidence type="ECO:0000256" key="5">
    <source>
        <dbReference type="ARBA" id="ARBA00022801"/>
    </source>
</evidence>
<dbReference type="SUPFAM" id="SSF52768">
    <property type="entry name" value="Arginase/deacetylase"/>
    <property type="match status" value="1"/>
</dbReference>
<evidence type="ECO:0000256" key="8">
    <source>
        <dbReference type="ARBA" id="ARBA00023163"/>
    </source>
</evidence>
<dbReference type="Pfam" id="PF00850">
    <property type="entry name" value="Hist_deacetyl"/>
    <property type="match status" value="1"/>
</dbReference>
<keyword evidence="8" id="KW-0804">Transcription</keyword>
<dbReference type="PANTHER" id="PTHR10625">
    <property type="entry name" value="HISTONE DEACETYLASE HDAC1-RELATED"/>
    <property type="match status" value="1"/>
</dbReference>
<reference evidence="13 14" key="1">
    <citation type="submission" date="2012-04" db="EMBL/GenBank/DDBJ databases">
        <title>The Genome Sequence of Loa loa.</title>
        <authorList>
            <consortium name="The Broad Institute Genome Sequencing Platform"/>
            <consortium name="Broad Institute Genome Sequencing Center for Infectious Disease"/>
            <person name="Nutman T.B."/>
            <person name="Fink D.L."/>
            <person name="Russ C."/>
            <person name="Young S."/>
            <person name="Zeng Q."/>
            <person name="Gargeya S."/>
            <person name="Alvarado L."/>
            <person name="Berlin A."/>
            <person name="Chapman S.B."/>
            <person name="Chen Z."/>
            <person name="Freedman E."/>
            <person name="Gellesch M."/>
            <person name="Goldberg J."/>
            <person name="Griggs A."/>
            <person name="Gujja S."/>
            <person name="Heilman E.R."/>
            <person name="Heiman D."/>
            <person name="Howarth C."/>
            <person name="Mehta T."/>
            <person name="Neiman D."/>
            <person name="Pearson M."/>
            <person name="Roberts A."/>
            <person name="Saif S."/>
            <person name="Shea T."/>
            <person name="Shenoy N."/>
            <person name="Sisk P."/>
            <person name="Stolte C."/>
            <person name="Sykes S."/>
            <person name="White J."/>
            <person name="Yandava C."/>
            <person name="Haas B."/>
            <person name="Henn M.R."/>
            <person name="Nusbaum C."/>
            <person name="Birren B."/>
        </authorList>
    </citation>
    <scope>NUCLEOTIDE SEQUENCE [LARGE SCALE GENOMIC DNA]</scope>
</reference>
<dbReference type="GO" id="GO:0040029">
    <property type="term" value="P:epigenetic regulation of gene expression"/>
    <property type="evidence" value="ECO:0007669"/>
    <property type="project" value="TreeGrafter"/>
</dbReference>
<evidence type="ECO:0000256" key="11">
    <source>
        <dbReference type="SAM" id="MobiDB-lite"/>
    </source>
</evidence>
<dbReference type="EC" id="3.5.1.98" evidence="3"/>
<accession>A0A1I7VNL7</accession>
<dbReference type="InterPro" id="IPR023801">
    <property type="entry name" value="His_deacetylse_dom"/>
</dbReference>
<evidence type="ECO:0000313" key="13">
    <source>
        <dbReference type="EMBL" id="EJD76727.1"/>
    </source>
</evidence>
<evidence type="ECO:0000256" key="2">
    <source>
        <dbReference type="ARBA" id="ARBA00007738"/>
    </source>
</evidence>
<evidence type="ECO:0000256" key="1">
    <source>
        <dbReference type="ARBA" id="ARBA00004123"/>
    </source>
</evidence>
<feature type="region of interest" description="Disordered" evidence="11">
    <location>
        <begin position="1"/>
        <end position="20"/>
    </location>
</feature>
<evidence type="ECO:0000256" key="10">
    <source>
        <dbReference type="ARBA" id="ARBA00048287"/>
    </source>
</evidence>
<keyword evidence="9" id="KW-0539">Nucleus</keyword>
<dbReference type="InterPro" id="IPR037138">
    <property type="entry name" value="His_deacetylse_dom_sf"/>
</dbReference>
<dbReference type="InParanoid" id="A0A1I7VNL7"/>
<dbReference type="RefSeq" id="XP_020307507.1">
    <property type="nucleotide sequence ID" value="XM_020449051.1"/>
</dbReference>
<keyword evidence="4" id="KW-0678">Repressor</keyword>
<evidence type="ECO:0000259" key="12">
    <source>
        <dbReference type="Pfam" id="PF00850"/>
    </source>
</evidence>
<comment type="subcellular location">
    <subcellularLocation>
        <location evidence="1">Nucleus</location>
    </subcellularLocation>
</comment>